<evidence type="ECO:0000256" key="1">
    <source>
        <dbReference type="SAM" id="Phobius"/>
    </source>
</evidence>
<dbReference type="RefSeq" id="WP_097150920.1">
    <property type="nucleotide sequence ID" value="NZ_OBQC01000017.1"/>
</dbReference>
<feature type="transmembrane region" description="Helical" evidence="1">
    <location>
        <begin position="54"/>
        <end position="73"/>
    </location>
</feature>
<reference evidence="3" key="1">
    <citation type="submission" date="2017-08" db="EMBL/GenBank/DDBJ databases">
        <authorList>
            <person name="Varghese N."/>
            <person name="Submissions S."/>
        </authorList>
    </citation>
    <scope>NUCLEOTIDE SEQUENCE [LARGE SCALE GENOMIC DNA]</scope>
    <source>
        <strain evidence="3">JC23</strain>
    </source>
</reference>
<name>A0A285UR71_9BACL</name>
<keyword evidence="1" id="KW-0472">Membrane</keyword>
<feature type="transmembrane region" description="Helical" evidence="1">
    <location>
        <begin position="29"/>
        <end position="47"/>
    </location>
</feature>
<keyword evidence="1" id="KW-1133">Transmembrane helix</keyword>
<evidence type="ECO:0000313" key="3">
    <source>
        <dbReference type="Proteomes" id="UP000219252"/>
    </source>
</evidence>
<dbReference type="EMBL" id="OBQC01000017">
    <property type="protein sequence ID" value="SOC43878.1"/>
    <property type="molecule type" value="Genomic_DNA"/>
</dbReference>
<keyword evidence="3" id="KW-1185">Reference proteome</keyword>
<protein>
    <recommendedName>
        <fullName evidence="4">YesK-like protein</fullName>
    </recommendedName>
</protein>
<proteinExistence type="predicted"/>
<dbReference type="AlphaFoldDB" id="A0A285UR71"/>
<accession>A0A285UR71</accession>
<dbReference type="OrthoDB" id="2951447at2"/>
<dbReference type="Proteomes" id="UP000219252">
    <property type="component" value="Unassembled WGS sequence"/>
</dbReference>
<organism evidence="2 3">
    <name type="scientific">Ureibacillus acetophenoni</name>
    <dbReference type="NCBI Taxonomy" id="614649"/>
    <lineage>
        <taxon>Bacteria</taxon>
        <taxon>Bacillati</taxon>
        <taxon>Bacillota</taxon>
        <taxon>Bacilli</taxon>
        <taxon>Bacillales</taxon>
        <taxon>Caryophanaceae</taxon>
        <taxon>Ureibacillus</taxon>
    </lineage>
</organism>
<evidence type="ECO:0000313" key="2">
    <source>
        <dbReference type="EMBL" id="SOC43878.1"/>
    </source>
</evidence>
<sequence length="74" mass="7957">MNAIVLLILIVCLIYILVKKSSDTSGIKYMLLGISIILVGGIIAVDANSYLGGYEYLIVLVGLIFSIVGFGKYN</sequence>
<keyword evidence="1" id="KW-0812">Transmembrane</keyword>
<gene>
    <name evidence="2" type="ORF">SAMN05877842_11785</name>
</gene>
<evidence type="ECO:0008006" key="4">
    <source>
        <dbReference type="Google" id="ProtNLM"/>
    </source>
</evidence>